<proteinExistence type="predicted"/>
<feature type="region of interest" description="Disordered" evidence="1">
    <location>
        <begin position="19"/>
        <end position="41"/>
    </location>
</feature>
<feature type="chain" id="PRO_5044245685" evidence="2">
    <location>
        <begin position="18"/>
        <end position="110"/>
    </location>
</feature>
<evidence type="ECO:0000256" key="2">
    <source>
        <dbReference type="SAM" id="SignalP"/>
    </source>
</evidence>
<keyword evidence="2" id="KW-0732">Signal</keyword>
<feature type="signal peptide" evidence="2">
    <location>
        <begin position="1"/>
        <end position="17"/>
    </location>
</feature>
<dbReference type="Proteomes" id="UP001159641">
    <property type="component" value="Unassembled WGS sequence"/>
</dbReference>
<evidence type="ECO:0000256" key="1">
    <source>
        <dbReference type="SAM" id="MobiDB-lite"/>
    </source>
</evidence>
<dbReference type="AlphaFoldDB" id="A0AB34HE43"/>
<accession>A0AB34HE43</accession>
<reference evidence="3 4" key="1">
    <citation type="submission" date="2022-11" db="EMBL/GenBank/DDBJ databases">
        <title>Whole genome sequence of Eschrichtius robustus ER-17-0199.</title>
        <authorList>
            <person name="Bruniche-Olsen A."/>
            <person name="Black A.N."/>
            <person name="Fields C.J."/>
            <person name="Walden K."/>
            <person name="Dewoody J.A."/>
        </authorList>
    </citation>
    <scope>NUCLEOTIDE SEQUENCE [LARGE SCALE GENOMIC DNA]</scope>
    <source>
        <strain evidence="3">ER-17-0199</strain>
        <tissue evidence="3">Blubber</tissue>
    </source>
</reference>
<evidence type="ECO:0000313" key="3">
    <source>
        <dbReference type="EMBL" id="KAJ8789924.1"/>
    </source>
</evidence>
<name>A0AB34HE43_ESCRO</name>
<dbReference type="EMBL" id="JAIQCJ010001387">
    <property type="protein sequence ID" value="KAJ8789924.1"/>
    <property type="molecule type" value="Genomic_DNA"/>
</dbReference>
<gene>
    <name evidence="3" type="ORF">J1605_021622</name>
</gene>
<protein>
    <submittedName>
        <fullName evidence="3">Uncharacterized protein</fullName>
    </submittedName>
</protein>
<organism evidence="3 4">
    <name type="scientific">Eschrichtius robustus</name>
    <name type="common">California gray whale</name>
    <name type="synonym">Eschrichtius gibbosus</name>
    <dbReference type="NCBI Taxonomy" id="9764"/>
    <lineage>
        <taxon>Eukaryota</taxon>
        <taxon>Metazoa</taxon>
        <taxon>Chordata</taxon>
        <taxon>Craniata</taxon>
        <taxon>Vertebrata</taxon>
        <taxon>Euteleostomi</taxon>
        <taxon>Mammalia</taxon>
        <taxon>Eutheria</taxon>
        <taxon>Laurasiatheria</taxon>
        <taxon>Artiodactyla</taxon>
        <taxon>Whippomorpha</taxon>
        <taxon>Cetacea</taxon>
        <taxon>Mysticeti</taxon>
        <taxon>Eschrichtiidae</taxon>
        <taxon>Eschrichtius</taxon>
    </lineage>
</organism>
<sequence length="110" mass="11747">MRQCVLFLSSLVPFVLAPRPPDEPGFGSPQRLGKDPADLASAGTGCLERAAFGEEQGSRTHQVFGGGVLDDGGASLSLQRSRGVWLSEFRKEWRWACLGMGSDPGGSPRE</sequence>
<evidence type="ECO:0000313" key="4">
    <source>
        <dbReference type="Proteomes" id="UP001159641"/>
    </source>
</evidence>
<keyword evidence="4" id="KW-1185">Reference proteome</keyword>
<comment type="caution">
    <text evidence="3">The sequence shown here is derived from an EMBL/GenBank/DDBJ whole genome shotgun (WGS) entry which is preliminary data.</text>
</comment>